<dbReference type="InterPro" id="IPR016950">
    <property type="entry name" value="Manno-Trfase_MA4085_prd"/>
</dbReference>
<proteinExistence type="predicted"/>
<feature type="transmembrane region" description="Helical" evidence="1">
    <location>
        <begin position="438"/>
        <end position="457"/>
    </location>
</feature>
<dbReference type="PANTHER" id="PTHR41710:SF2">
    <property type="entry name" value="GLYCOSYL TRANSFERASE FAMILY 39_83 DOMAIN-CONTAINING PROTEIN"/>
    <property type="match status" value="1"/>
</dbReference>
<dbReference type="Proteomes" id="UP000663525">
    <property type="component" value="Chromosome"/>
</dbReference>
<feature type="transmembrane region" description="Helical" evidence="1">
    <location>
        <begin position="29"/>
        <end position="47"/>
    </location>
</feature>
<evidence type="ECO:0000313" key="3">
    <source>
        <dbReference type="EMBL" id="QSG04636.1"/>
    </source>
</evidence>
<accession>A0A897N2V0</accession>
<evidence type="ECO:0000313" key="4">
    <source>
        <dbReference type="Proteomes" id="UP000663525"/>
    </source>
</evidence>
<feature type="transmembrane region" description="Helical" evidence="1">
    <location>
        <begin position="346"/>
        <end position="363"/>
    </location>
</feature>
<evidence type="ECO:0000256" key="1">
    <source>
        <dbReference type="SAM" id="Phobius"/>
    </source>
</evidence>
<reference evidence="3" key="1">
    <citation type="submission" date="2020-11" db="EMBL/GenBank/DDBJ databases">
        <title>Carbohydrate-dependent, anaerobic sulfur respiration: A novel catabolism in halophilic archaea.</title>
        <authorList>
            <person name="Sorokin D.Y."/>
            <person name="Messina E."/>
            <person name="Smedile F."/>
            <person name="La Cono V."/>
            <person name="Hallsworth J.E."/>
            <person name="Yakimov M.M."/>
        </authorList>
    </citation>
    <scope>NUCLEOTIDE SEQUENCE</scope>
    <source>
        <strain evidence="3">HSR12-1</strain>
    </source>
</reference>
<feature type="transmembrane region" description="Helical" evidence="1">
    <location>
        <begin position="375"/>
        <end position="393"/>
    </location>
</feature>
<keyword evidence="3" id="KW-0808">Transferase</keyword>
<keyword evidence="1" id="KW-1133">Transmembrane helix</keyword>
<protein>
    <submittedName>
        <fullName evidence="3">Putative membrane-bound mannosyltransferase</fullName>
    </submittedName>
</protein>
<feature type="transmembrane region" description="Helical" evidence="1">
    <location>
        <begin position="153"/>
        <end position="170"/>
    </location>
</feature>
<gene>
    <name evidence="3" type="ORF">HSR121_0280</name>
</gene>
<organism evidence="3 4">
    <name type="scientific">Halapricum desulfuricans</name>
    <dbReference type="NCBI Taxonomy" id="2841257"/>
    <lineage>
        <taxon>Archaea</taxon>
        <taxon>Methanobacteriati</taxon>
        <taxon>Methanobacteriota</taxon>
        <taxon>Stenosarchaea group</taxon>
        <taxon>Halobacteria</taxon>
        <taxon>Halobacteriales</taxon>
        <taxon>Haloarculaceae</taxon>
        <taxon>Halapricum</taxon>
    </lineage>
</organism>
<dbReference type="InterPro" id="IPR038731">
    <property type="entry name" value="RgtA/B/C-like"/>
</dbReference>
<dbReference type="RefSeq" id="WP_229114088.1">
    <property type="nucleotide sequence ID" value="NZ_CP064787.1"/>
</dbReference>
<dbReference type="GeneID" id="68853934"/>
<evidence type="ECO:0000259" key="2">
    <source>
        <dbReference type="Pfam" id="PF13231"/>
    </source>
</evidence>
<feature type="transmembrane region" description="Helical" evidence="1">
    <location>
        <begin position="251"/>
        <end position="274"/>
    </location>
</feature>
<dbReference type="NCBIfam" id="TIGR03663">
    <property type="entry name" value="flippase activity-associated protein Agl23"/>
    <property type="match status" value="1"/>
</dbReference>
<dbReference type="GO" id="GO:0016757">
    <property type="term" value="F:glycosyltransferase activity"/>
    <property type="evidence" value="ECO:0007669"/>
    <property type="project" value="UniProtKB-KW"/>
</dbReference>
<keyword evidence="3" id="KW-0328">Glycosyltransferase</keyword>
<dbReference type="Pfam" id="PF13231">
    <property type="entry name" value="PMT_2"/>
    <property type="match status" value="1"/>
</dbReference>
<name>A0A897N2V0_9EURY</name>
<dbReference type="PANTHER" id="PTHR41710">
    <property type="entry name" value="GLYCOSYL TRANSFERASE, FAMILY 39"/>
    <property type="match status" value="1"/>
</dbReference>
<feature type="transmembrane region" description="Helical" evidence="1">
    <location>
        <begin position="405"/>
        <end position="426"/>
    </location>
</feature>
<feature type="domain" description="Glycosyltransferase RgtA/B/C/D-like" evidence="2">
    <location>
        <begin position="80"/>
        <end position="211"/>
    </location>
</feature>
<sequence>MSDASPDHSPPSARRSHPLVARLRERDTVLLAVAAVTVLALVARFVALGARPAHWDEARVAYWALYAQEEGHFAYRSIVHGPVIQHVDRWLFGALGPNDFVMRLPVAIVGGLLPLSALLFRDHLRKAETVALSLFLAFNPVLLYYSRFMRSDVLVGAFAFVALGMVVRLIERRRARYLYGAAIFLALAIASKENAVLYVLTWLGAGVLVADRALHRPGSDRTGLDRLKALGATARLYLRRTKTPFETRRRVGVYALHALGALAAFALVWLFMFAPRGDGLEGLLTGPPGSGTVGLGEAVSDPAKWGPLLEATVEQFRAEYLAWGGKTGGLTFEDYQARLGGAVRDGLIGTSAPLVCFAIAGFVRERYAVAKGRVLVFFLTYAGAASIVGYPLGLSIGGGWKWNNVHVLLPLSIPAAVGLATIYRWGRDAYREDEPIDVGLTALILAVVVATVAWSGASHVYLNPGHESNDLVQFGQPYDDLDPVVEELRAAAPDENPDVLVYGNASEDASIVDAGQPERAWNVRPVCTDFGNFLPMQWYLAASGANASCAGDPAELRERVEREHSSVVITRVGDDSVPTEWLEDRYDDRGTYSLRYYADATPTIRVYVRD</sequence>
<dbReference type="PIRSF" id="PIRSF030218">
    <property type="entry name" value="Mannosyltr_MA4085_prd"/>
    <property type="match status" value="1"/>
</dbReference>
<feature type="transmembrane region" description="Helical" evidence="1">
    <location>
        <begin position="100"/>
        <end position="120"/>
    </location>
</feature>
<keyword evidence="1" id="KW-0812">Transmembrane</keyword>
<feature type="transmembrane region" description="Helical" evidence="1">
    <location>
        <begin position="127"/>
        <end position="147"/>
    </location>
</feature>
<dbReference type="AlphaFoldDB" id="A0A897N2V0"/>
<dbReference type="EMBL" id="CP064787">
    <property type="protein sequence ID" value="QSG04636.1"/>
    <property type="molecule type" value="Genomic_DNA"/>
</dbReference>
<keyword evidence="1" id="KW-0472">Membrane</keyword>
<dbReference type="InterPro" id="IPR019962">
    <property type="entry name" value="CHP03663"/>
</dbReference>